<organism evidence="2 3">
    <name type="scientific">Cecembia lonarensis (strain CCUG 58316 / KCTC 22772 / LW9)</name>
    <dbReference type="NCBI Taxonomy" id="1225176"/>
    <lineage>
        <taxon>Bacteria</taxon>
        <taxon>Pseudomonadati</taxon>
        <taxon>Bacteroidota</taxon>
        <taxon>Cytophagia</taxon>
        <taxon>Cytophagales</taxon>
        <taxon>Cyclobacteriaceae</taxon>
        <taxon>Cecembia</taxon>
    </lineage>
</organism>
<dbReference type="InterPro" id="IPR017946">
    <property type="entry name" value="PLC-like_Pdiesterase_TIM-brl"/>
</dbReference>
<gene>
    <name evidence="2" type="ORF">B879_02722</name>
</gene>
<dbReference type="GO" id="GO:0006580">
    <property type="term" value="P:ethanolamine metabolic process"/>
    <property type="evidence" value="ECO:0007669"/>
    <property type="project" value="TreeGrafter"/>
</dbReference>
<proteinExistence type="predicted"/>
<evidence type="ECO:0000259" key="1">
    <source>
        <dbReference type="PROSITE" id="PS51704"/>
    </source>
</evidence>
<dbReference type="PROSITE" id="PS51704">
    <property type="entry name" value="GP_PDE"/>
    <property type="match status" value="1"/>
</dbReference>
<dbReference type="AlphaFoldDB" id="K1L8Y4"/>
<sequence length="273" mass="31378">MSKSKLFLWVAFMYMLFLNHAFLQAQSLRKLLEEEKTLVFAHRGAVNPDIPENSLLGLQQALNEGIDMLEIDIMESQDGVLYLLHDRTLDRTTLGTGNIAEWKSKDLDRVGLKETEEYLPRFENFLKEASQQELYLMLDVKNAPLHKVMEAVEVAGMLDRIVLLTFSLARAQEAFDLSQRFLVSVLINEEEEFDEYLCKTTDPYHLAVYVNKDANLSLYIQAQELGLPVITDVMGAIDKRGIEDPFIYKEFVQKRNPNVVVSDYPIILKQVIN</sequence>
<dbReference type="InterPro" id="IPR030395">
    <property type="entry name" value="GP_PDE_dom"/>
</dbReference>
<dbReference type="PATRIC" id="fig|1225176.3.peg.2901"/>
<evidence type="ECO:0000313" key="2">
    <source>
        <dbReference type="EMBL" id="EKB48632.1"/>
    </source>
</evidence>
<dbReference type="GO" id="GO:0006644">
    <property type="term" value="P:phospholipid metabolic process"/>
    <property type="evidence" value="ECO:0007669"/>
    <property type="project" value="TreeGrafter"/>
</dbReference>
<feature type="domain" description="GP-PDE" evidence="1">
    <location>
        <begin position="37"/>
        <end position="272"/>
    </location>
</feature>
<keyword evidence="3" id="KW-1185">Reference proteome</keyword>
<dbReference type="CDD" id="cd08566">
    <property type="entry name" value="GDPD_AtGDE_like"/>
    <property type="match status" value="1"/>
</dbReference>
<dbReference type="RefSeq" id="WP_009185745.1">
    <property type="nucleotide sequence ID" value="NZ_AMGM01000046.1"/>
</dbReference>
<evidence type="ECO:0000313" key="3">
    <source>
        <dbReference type="Proteomes" id="UP000004478"/>
    </source>
</evidence>
<comment type="caution">
    <text evidence="2">The sequence shown here is derived from an EMBL/GenBank/DDBJ whole genome shotgun (WGS) entry which is preliminary data.</text>
</comment>
<dbReference type="PANTHER" id="PTHR46320">
    <property type="entry name" value="GLYCEROPHOSPHODIESTER PHOSPHODIESTERASE 1"/>
    <property type="match status" value="1"/>
</dbReference>
<name>K1L8Y4_CECL9</name>
<dbReference type="GO" id="GO:0070291">
    <property type="term" value="P:N-acylethanolamine metabolic process"/>
    <property type="evidence" value="ECO:0007669"/>
    <property type="project" value="TreeGrafter"/>
</dbReference>
<dbReference type="EMBL" id="AMGM01000046">
    <property type="protein sequence ID" value="EKB48632.1"/>
    <property type="molecule type" value="Genomic_DNA"/>
</dbReference>
<dbReference type="GO" id="GO:0005886">
    <property type="term" value="C:plasma membrane"/>
    <property type="evidence" value="ECO:0007669"/>
    <property type="project" value="TreeGrafter"/>
</dbReference>
<accession>K1L8Y4</accession>
<dbReference type="Pfam" id="PF03009">
    <property type="entry name" value="GDPD"/>
    <property type="match status" value="1"/>
</dbReference>
<dbReference type="Proteomes" id="UP000004478">
    <property type="component" value="Unassembled WGS sequence"/>
</dbReference>
<dbReference type="SUPFAM" id="SSF51695">
    <property type="entry name" value="PLC-like phosphodiesterases"/>
    <property type="match status" value="1"/>
</dbReference>
<dbReference type="PANTHER" id="PTHR46320:SF1">
    <property type="entry name" value="GLYCEROPHOSPHODIESTER PHOSPHODIESTERASE 1"/>
    <property type="match status" value="1"/>
</dbReference>
<dbReference type="Gene3D" id="3.20.20.190">
    <property type="entry name" value="Phosphatidylinositol (PI) phosphodiesterase"/>
    <property type="match status" value="1"/>
</dbReference>
<protein>
    <submittedName>
        <fullName evidence="2">Cytoplasmic glycerophosphodiester phosphodiesterase</fullName>
    </submittedName>
</protein>
<reference evidence="2 3" key="1">
    <citation type="journal article" date="2012" name="J. Bacteriol.">
        <title>Draft Genome Sequence of Cecembia lonarensis Strain LW9T, Isolated from Lonar Lake, a Haloalkaline Lake in India.</title>
        <authorList>
            <person name="Shivaji S."/>
            <person name="Ara S."/>
            <person name="Singh A."/>
            <person name="Pinnaka A.K."/>
        </authorList>
    </citation>
    <scope>NUCLEOTIDE SEQUENCE [LARGE SCALE GENOMIC DNA]</scope>
    <source>
        <strain evidence="2 3">LW9</strain>
    </source>
</reference>
<dbReference type="GO" id="GO:0008889">
    <property type="term" value="F:glycerophosphodiester phosphodiesterase activity"/>
    <property type="evidence" value="ECO:0007669"/>
    <property type="project" value="TreeGrafter"/>
</dbReference>